<dbReference type="AlphaFoldDB" id="A0A5R8KBC9"/>
<evidence type="ECO:0000313" key="2">
    <source>
        <dbReference type="EMBL" id="TLD69606.1"/>
    </source>
</evidence>
<keyword evidence="3" id="KW-1185">Reference proteome</keyword>
<accession>A0A5R8KBC9</accession>
<dbReference type="RefSeq" id="WP_138087434.1">
    <property type="nucleotide sequence ID" value="NZ_VAUV01000012.1"/>
</dbReference>
<feature type="domain" description="PIN" evidence="1">
    <location>
        <begin position="4"/>
        <end position="124"/>
    </location>
</feature>
<organism evidence="2 3">
    <name type="scientific">Phragmitibacter flavus</name>
    <dbReference type="NCBI Taxonomy" id="2576071"/>
    <lineage>
        <taxon>Bacteria</taxon>
        <taxon>Pseudomonadati</taxon>
        <taxon>Verrucomicrobiota</taxon>
        <taxon>Verrucomicrobiia</taxon>
        <taxon>Verrucomicrobiales</taxon>
        <taxon>Verrucomicrobiaceae</taxon>
        <taxon>Phragmitibacter</taxon>
    </lineage>
</organism>
<dbReference type="InterPro" id="IPR029060">
    <property type="entry name" value="PIN-like_dom_sf"/>
</dbReference>
<dbReference type="EMBL" id="VAUV01000012">
    <property type="protein sequence ID" value="TLD69606.1"/>
    <property type="molecule type" value="Genomic_DNA"/>
</dbReference>
<dbReference type="InterPro" id="IPR002716">
    <property type="entry name" value="PIN_dom"/>
</dbReference>
<reference evidence="2 3" key="1">
    <citation type="submission" date="2019-05" db="EMBL/GenBank/DDBJ databases">
        <title>Verrucobacter flavum gen. nov., sp. nov. a new member of the family Verrucomicrobiaceae.</title>
        <authorList>
            <person name="Szuroczki S."/>
            <person name="Abbaszade G."/>
            <person name="Szabo A."/>
            <person name="Felfoldi T."/>
            <person name="Schumann P."/>
            <person name="Boka K."/>
            <person name="Keki Z."/>
            <person name="Toumi M."/>
            <person name="Toth E."/>
        </authorList>
    </citation>
    <scope>NUCLEOTIDE SEQUENCE [LARGE SCALE GENOMIC DNA]</scope>
    <source>
        <strain evidence="2 3">MG-N-17</strain>
    </source>
</reference>
<comment type="caution">
    <text evidence="2">The sequence shown here is derived from an EMBL/GenBank/DDBJ whole genome shotgun (WGS) entry which is preliminary data.</text>
</comment>
<proteinExistence type="predicted"/>
<dbReference type="OrthoDB" id="196567at2"/>
<evidence type="ECO:0000259" key="1">
    <source>
        <dbReference type="Pfam" id="PF01850"/>
    </source>
</evidence>
<dbReference type="Proteomes" id="UP000306196">
    <property type="component" value="Unassembled WGS sequence"/>
</dbReference>
<dbReference type="Pfam" id="PF01850">
    <property type="entry name" value="PIN"/>
    <property type="match status" value="1"/>
</dbReference>
<dbReference type="SUPFAM" id="SSF88723">
    <property type="entry name" value="PIN domain-like"/>
    <property type="match status" value="1"/>
</dbReference>
<name>A0A5R8KBC9_9BACT</name>
<evidence type="ECO:0000313" key="3">
    <source>
        <dbReference type="Proteomes" id="UP000306196"/>
    </source>
</evidence>
<protein>
    <recommendedName>
        <fullName evidence="1">PIN domain-containing protein</fullName>
    </recommendedName>
</protein>
<sequence length="131" mass="14127">MNWLLDVNVLVALAHQGHAEHQRVIRWFAVEVGSDSKIATCAISELGFVRVSVQAGFENDVPGAVETLEGLKKTSRVPFELVTDGIGAKKLPSYVLGPKQITDGHLLELAKAKSIQLATLDKNIPGAYVIP</sequence>
<gene>
    <name evidence="2" type="ORF">FEM03_16745</name>
</gene>